<proteinExistence type="predicted"/>
<evidence type="ECO:0000259" key="1">
    <source>
        <dbReference type="PROSITE" id="PS51186"/>
    </source>
</evidence>
<dbReference type="InterPro" id="IPR000182">
    <property type="entry name" value="GNAT_dom"/>
</dbReference>
<dbReference type="AlphaFoldDB" id="A0A8I1FUC3"/>
<dbReference type="Proteomes" id="UP000182058">
    <property type="component" value="Chromosome I"/>
</dbReference>
<dbReference type="InterPro" id="IPR039840">
    <property type="entry name" value="NAA80"/>
</dbReference>
<dbReference type="PROSITE" id="PS51186">
    <property type="entry name" value="GNAT"/>
    <property type="match status" value="1"/>
</dbReference>
<keyword evidence="2" id="KW-0808">Transferase</keyword>
<sequence>MLQLVWLRDHMQFSNTMAEWLHRQFTYEFTGQPLADWQHEFAEGQTNGDWPSLIALEDGQLLGGAALATNDLPERPELGPWLACVFIATHARKRGLAEQLIEGICIAAKSGGCSQLYLHTHDRHDYYARRGWQVLECFQAWEKEQWLMTRTL</sequence>
<dbReference type="EMBL" id="JAEKCZ010000009">
    <property type="protein sequence ID" value="MBJ2257334.1"/>
    <property type="molecule type" value="Genomic_DNA"/>
</dbReference>
<dbReference type="Gene3D" id="3.40.630.30">
    <property type="match status" value="1"/>
</dbReference>
<dbReference type="RefSeq" id="WP_019821859.1">
    <property type="nucleotide sequence ID" value="NZ_ATLR01000007.1"/>
</dbReference>
<gene>
    <name evidence="2" type="ORF">JFT45_12490</name>
    <name evidence="3" type="ORF">SAMN04490201_2810</name>
</gene>
<feature type="domain" description="N-acetyltransferase" evidence="1">
    <location>
        <begin position="1"/>
        <end position="152"/>
    </location>
</feature>
<dbReference type="SUPFAM" id="SSF55729">
    <property type="entry name" value="Acyl-CoA N-acyltransferases (Nat)"/>
    <property type="match status" value="1"/>
</dbReference>
<name>A0A8I1FUC3_9PSED</name>
<evidence type="ECO:0000313" key="4">
    <source>
        <dbReference type="Proteomes" id="UP000182058"/>
    </source>
</evidence>
<reference evidence="3 4" key="1">
    <citation type="submission" date="2016-10" db="EMBL/GenBank/DDBJ databases">
        <authorList>
            <person name="Varghese N."/>
            <person name="Submissions S."/>
        </authorList>
    </citation>
    <scope>NUCLEOTIDE SEQUENCE [LARGE SCALE GENOMIC DNA]</scope>
    <source>
        <strain evidence="3 4">BS3667</strain>
    </source>
</reference>
<evidence type="ECO:0000313" key="3">
    <source>
        <dbReference type="EMBL" id="SDU57805.1"/>
    </source>
</evidence>
<accession>A0A8I1FUC3</accession>
<dbReference type="InterPro" id="IPR016181">
    <property type="entry name" value="Acyl_CoA_acyltransferase"/>
</dbReference>
<dbReference type="PANTHER" id="PTHR13538">
    <property type="entry name" value="N-ACETYLTRANSFERASE 6"/>
    <property type="match status" value="1"/>
</dbReference>
<dbReference type="OrthoDB" id="7678938at2"/>
<dbReference type="PANTHER" id="PTHR13538:SF4">
    <property type="entry name" value="N-ALPHA-ACETYLTRANSFERASE 80"/>
    <property type="match status" value="1"/>
</dbReference>
<dbReference type="Pfam" id="PF00583">
    <property type="entry name" value="Acetyltransf_1"/>
    <property type="match status" value="1"/>
</dbReference>
<keyword evidence="4" id="KW-1185">Reference proteome</keyword>
<dbReference type="GO" id="GO:1905502">
    <property type="term" value="F:acetyl-CoA binding"/>
    <property type="evidence" value="ECO:0007669"/>
    <property type="project" value="TreeGrafter"/>
</dbReference>
<dbReference type="GO" id="GO:0005737">
    <property type="term" value="C:cytoplasm"/>
    <property type="evidence" value="ECO:0007669"/>
    <property type="project" value="TreeGrafter"/>
</dbReference>
<dbReference type="GeneID" id="96620412"/>
<dbReference type="CDD" id="cd04301">
    <property type="entry name" value="NAT_SF"/>
    <property type="match status" value="1"/>
</dbReference>
<reference evidence="2" key="2">
    <citation type="submission" date="2020-12" db="EMBL/GenBank/DDBJ databases">
        <title>Antibiotic resistance and phylogeny of Pseudomonas spp. isolated over three decades from chicken meat in the Norwegian food chain.</title>
        <authorList>
            <person name="Moen B."/>
        </authorList>
    </citation>
    <scope>NUCLEOTIDE SEQUENCE</scope>
    <source>
        <strain evidence="2">MF6762</strain>
    </source>
</reference>
<evidence type="ECO:0000313" key="2">
    <source>
        <dbReference type="EMBL" id="MBJ2257334.1"/>
    </source>
</evidence>
<dbReference type="EMBL" id="LT629795">
    <property type="protein sequence ID" value="SDU57805.1"/>
    <property type="molecule type" value="Genomic_DNA"/>
</dbReference>
<evidence type="ECO:0000313" key="5">
    <source>
        <dbReference type="Proteomes" id="UP000658390"/>
    </source>
</evidence>
<organism evidence="2 5">
    <name type="scientific">Pseudomonas psychrophila</name>
    <dbReference type="NCBI Taxonomy" id="122355"/>
    <lineage>
        <taxon>Bacteria</taxon>
        <taxon>Pseudomonadati</taxon>
        <taxon>Pseudomonadota</taxon>
        <taxon>Gammaproteobacteria</taxon>
        <taxon>Pseudomonadales</taxon>
        <taxon>Pseudomonadaceae</taxon>
        <taxon>Pseudomonas</taxon>
    </lineage>
</organism>
<protein>
    <submittedName>
        <fullName evidence="3">Acetyltransferase (GNAT) family protein</fullName>
    </submittedName>
    <submittedName>
        <fullName evidence="2">GNAT family N-acetyltransferase</fullName>
    </submittedName>
</protein>
<dbReference type="GO" id="GO:0008080">
    <property type="term" value="F:N-acetyltransferase activity"/>
    <property type="evidence" value="ECO:0007669"/>
    <property type="project" value="InterPro"/>
</dbReference>
<dbReference type="Proteomes" id="UP000658390">
    <property type="component" value="Unassembled WGS sequence"/>
</dbReference>